<dbReference type="EMBL" id="CADCVR010000080">
    <property type="protein sequence ID" value="CAA9510627.1"/>
    <property type="molecule type" value="Genomic_DNA"/>
</dbReference>
<sequence>GPPASPTSPRAPLGADVPSPPSDGRRRTARRRLHARAARRRGARRGRRAAGDGRPRSGGTTGLRPGAGRDASAPEGDAAAGRRTDVLPRPTRGGLLRQPGRRRARRARHRHPGPGRAKAQARGQELRAQVTAGAALPRAHRDGRGGLARRRRQVPHPGTGEDDRPLPARGAQGRRRAPARRAARARDVSRGGAPAEEVARAARRRPRPGSRVAHPARAGPRERDRLGQRPGGQRREHRPRGARARAQPAREALRHPPVHERHGGRQGEGQDPQGPGDGLQRRRLRRSGQQDLEVPRVHEVHAEGRPRRLQGVLPRGHQPDASRGGHGASAAAGHHRVRV</sequence>
<feature type="compositionally biased region" description="Basic and acidic residues" evidence="1">
    <location>
        <begin position="251"/>
        <end position="265"/>
    </location>
</feature>
<proteinExistence type="predicted"/>
<evidence type="ECO:0000256" key="1">
    <source>
        <dbReference type="SAM" id="MobiDB-lite"/>
    </source>
</evidence>
<protein>
    <submittedName>
        <fullName evidence="2">Uncharacterized protein</fullName>
    </submittedName>
</protein>
<feature type="compositionally biased region" description="Basic and acidic residues" evidence="1">
    <location>
        <begin position="293"/>
        <end position="306"/>
    </location>
</feature>
<feature type="compositionally biased region" description="Basic residues" evidence="1">
    <location>
        <begin position="27"/>
        <end position="48"/>
    </location>
</feature>
<reference evidence="2" key="1">
    <citation type="submission" date="2020-02" db="EMBL/GenBank/DDBJ databases">
        <authorList>
            <person name="Meier V. D."/>
        </authorList>
    </citation>
    <scope>NUCLEOTIDE SEQUENCE</scope>
    <source>
        <strain evidence="2">AVDCRST_MAG53</strain>
    </source>
</reference>
<evidence type="ECO:0000313" key="2">
    <source>
        <dbReference type="EMBL" id="CAA9510627.1"/>
    </source>
</evidence>
<accession>A0A6J4T0D0</accession>
<feature type="non-terminal residue" evidence="2">
    <location>
        <position position="1"/>
    </location>
</feature>
<feature type="compositionally biased region" description="Basic residues" evidence="1">
    <location>
        <begin position="99"/>
        <end position="113"/>
    </location>
</feature>
<feature type="non-terminal residue" evidence="2">
    <location>
        <position position="339"/>
    </location>
</feature>
<feature type="region of interest" description="Disordered" evidence="1">
    <location>
        <begin position="1"/>
        <end position="339"/>
    </location>
</feature>
<dbReference type="AlphaFoldDB" id="A0A6J4T0D0"/>
<gene>
    <name evidence="2" type="ORF">AVDCRST_MAG53-2587</name>
</gene>
<organism evidence="2">
    <name type="scientific">uncultured Solirubrobacteraceae bacterium</name>
    <dbReference type="NCBI Taxonomy" id="1162706"/>
    <lineage>
        <taxon>Bacteria</taxon>
        <taxon>Bacillati</taxon>
        <taxon>Actinomycetota</taxon>
        <taxon>Thermoleophilia</taxon>
        <taxon>Solirubrobacterales</taxon>
        <taxon>Solirubrobacteraceae</taxon>
        <taxon>environmental samples</taxon>
    </lineage>
</organism>
<feature type="compositionally biased region" description="Basic residues" evidence="1">
    <location>
        <begin position="172"/>
        <end position="183"/>
    </location>
</feature>
<name>A0A6J4T0D0_9ACTN</name>
<feature type="compositionally biased region" description="Low complexity" evidence="1">
    <location>
        <begin position="87"/>
        <end position="98"/>
    </location>
</feature>